<evidence type="ECO:0000256" key="1">
    <source>
        <dbReference type="SAM" id="MobiDB-lite"/>
    </source>
</evidence>
<evidence type="ECO:0000313" key="4">
    <source>
        <dbReference type="Proteomes" id="UP000826656"/>
    </source>
</evidence>
<gene>
    <name evidence="3" type="ORF">KY290_026687</name>
</gene>
<evidence type="ECO:0000313" key="3">
    <source>
        <dbReference type="EMBL" id="KAH0756417.1"/>
    </source>
</evidence>
<feature type="compositionally biased region" description="Polar residues" evidence="1">
    <location>
        <begin position="452"/>
        <end position="475"/>
    </location>
</feature>
<keyword evidence="4" id="KW-1185">Reference proteome</keyword>
<feature type="region of interest" description="Disordered" evidence="1">
    <location>
        <begin position="452"/>
        <end position="477"/>
    </location>
</feature>
<dbReference type="PANTHER" id="PTHR34222:SF99">
    <property type="entry name" value="PROTEIN, PUTATIVE-RELATED"/>
    <property type="match status" value="1"/>
</dbReference>
<dbReference type="Proteomes" id="UP000826656">
    <property type="component" value="Unassembled WGS sequence"/>
</dbReference>
<sequence>MLGAKDDDYREFYSLTKKKIIPIFLPEARGSECLPSGGCLCTVVNDTGEMNLLHPFSRKKIHLPSRKAMLTFHNPCAFEEPYGGNRWSCIDRGVLSGNPSLTSDYVLMVHHYGPASCLATWRPGDLDWTHIDVGNHGGVAALIYHKGEFYSMSYCGEVRAYQVAGPNVTDQPIVQTRLLAEISSQPHACSNQVEWDQLSILEQINDTCSHSQKKLSFIDGSIEPPSEIDKSTEYALWNQCNSMILSWLAHSVEPDLAKGVIHAKTAHQVWQDLKDQFSQKNAPAIYQIQKSLASLSQGNMHISSYFTKLKGLWDELDTFRSFPTCNQIKAHADQIEEDRVIQFLIGLNDIYNVVRSNILMMSPLPNVRQAYSLVIQEETQRQMTSESTESFSIAATVQRHTNSFFNKSKDKHCEHCNREGHTIENCRTLKFHCKHCNRKGQTDDRCKFKNGTWSPNNSGSQNNLQQRGSQGNPSHVANVIDTHQSKNEIHSQDSNGSHGFSAEQLQQIAQAVSLFMQNNNSAGNSDAYANAAGLSLFHNVSINSAFTRPWILDSGATDHITSDSTFFTQTKSPSIPIVNLPNGSPDLDTGKMIGSDDNLANPNQLVQNPTSDETLESVPVTSEVVVPSSPLLRQSARLKKTPEWHKDYILPAQANQSSAMPSPTSGTRYPLSHYLSYSHISSAHCIFLANITGHTEPLSYAQAVLEPHWR</sequence>
<comment type="caution">
    <text evidence="3">The sequence shown here is derived from an EMBL/GenBank/DDBJ whole genome shotgun (WGS) entry which is preliminary data.</text>
</comment>
<dbReference type="EMBL" id="JAIVGD010000018">
    <property type="protein sequence ID" value="KAH0756417.1"/>
    <property type="molecule type" value="Genomic_DNA"/>
</dbReference>
<evidence type="ECO:0000259" key="2">
    <source>
        <dbReference type="Pfam" id="PF03478"/>
    </source>
</evidence>
<accession>A0ABQ7UX60</accession>
<feature type="domain" description="KIB1-4 beta-propeller" evidence="2">
    <location>
        <begin position="12"/>
        <end position="176"/>
    </location>
</feature>
<name>A0ABQ7UX60_SOLTU</name>
<dbReference type="PANTHER" id="PTHR34222">
    <property type="entry name" value="GAG_PRE-INTEGRS DOMAIN-CONTAINING PROTEIN"/>
    <property type="match status" value="1"/>
</dbReference>
<protein>
    <recommendedName>
        <fullName evidence="2">KIB1-4 beta-propeller domain-containing protein</fullName>
    </recommendedName>
</protein>
<proteinExistence type="predicted"/>
<dbReference type="Pfam" id="PF14223">
    <property type="entry name" value="Retrotran_gag_2"/>
    <property type="match status" value="1"/>
</dbReference>
<dbReference type="InterPro" id="IPR005174">
    <property type="entry name" value="KIB1-4_b-propeller"/>
</dbReference>
<organism evidence="3 4">
    <name type="scientific">Solanum tuberosum</name>
    <name type="common">Potato</name>
    <dbReference type="NCBI Taxonomy" id="4113"/>
    <lineage>
        <taxon>Eukaryota</taxon>
        <taxon>Viridiplantae</taxon>
        <taxon>Streptophyta</taxon>
        <taxon>Embryophyta</taxon>
        <taxon>Tracheophyta</taxon>
        <taxon>Spermatophyta</taxon>
        <taxon>Magnoliopsida</taxon>
        <taxon>eudicotyledons</taxon>
        <taxon>Gunneridae</taxon>
        <taxon>Pentapetalae</taxon>
        <taxon>asterids</taxon>
        <taxon>lamiids</taxon>
        <taxon>Solanales</taxon>
        <taxon>Solanaceae</taxon>
        <taxon>Solanoideae</taxon>
        <taxon>Solaneae</taxon>
        <taxon>Solanum</taxon>
    </lineage>
</organism>
<reference evidence="3 4" key="1">
    <citation type="journal article" date="2021" name="bioRxiv">
        <title>Chromosome-scale and haplotype-resolved genome assembly of a tetraploid potato cultivar.</title>
        <authorList>
            <person name="Sun H."/>
            <person name="Jiao W.-B."/>
            <person name="Krause K."/>
            <person name="Campoy J.A."/>
            <person name="Goel M."/>
            <person name="Folz-Donahue K."/>
            <person name="Kukat C."/>
            <person name="Huettel B."/>
            <person name="Schneeberger K."/>
        </authorList>
    </citation>
    <scope>NUCLEOTIDE SEQUENCE [LARGE SCALE GENOMIC DNA]</scope>
    <source>
        <strain evidence="3">SolTubOtavaFocal</strain>
        <tissue evidence="3">Leaves</tissue>
    </source>
</reference>
<dbReference type="Pfam" id="PF03478">
    <property type="entry name" value="Beta-prop_KIB1-4"/>
    <property type="match status" value="1"/>
</dbReference>